<feature type="compositionally biased region" description="Basic and acidic residues" evidence="1">
    <location>
        <begin position="284"/>
        <end position="293"/>
    </location>
</feature>
<accession>A0AAE1BME8</accession>
<comment type="caution">
    <text evidence="2">The sequence shown here is derived from an EMBL/GenBank/DDBJ whole genome shotgun (WGS) entry which is preliminary data.</text>
</comment>
<feature type="compositionally biased region" description="Low complexity" evidence="1">
    <location>
        <begin position="122"/>
        <end position="136"/>
    </location>
</feature>
<proteinExistence type="predicted"/>
<feature type="region of interest" description="Disordered" evidence="1">
    <location>
        <begin position="514"/>
        <end position="583"/>
    </location>
</feature>
<feature type="compositionally biased region" description="Low complexity" evidence="1">
    <location>
        <begin position="153"/>
        <end position="184"/>
    </location>
</feature>
<feature type="compositionally biased region" description="Basic and acidic residues" evidence="1">
    <location>
        <begin position="261"/>
        <end position="270"/>
    </location>
</feature>
<evidence type="ECO:0000313" key="2">
    <source>
        <dbReference type="EMBL" id="KAK3851884.1"/>
    </source>
</evidence>
<keyword evidence="3" id="KW-1185">Reference proteome</keyword>
<feature type="region of interest" description="Disordered" evidence="1">
    <location>
        <begin position="375"/>
        <end position="406"/>
    </location>
</feature>
<evidence type="ECO:0000256" key="1">
    <source>
        <dbReference type="SAM" id="MobiDB-lite"/>
    </source>
</evidence>
<feature type="compositionally biased region" description="Basic and acidic residues" evidence="1">
    <location>
        <begin position="187"/>
        <end position="196"/>
    </location>
</feature>
<feature type="region of interest" description="Disordered" evidence="1">
    <location>
        <begin position="690"/>
        <end position="720"/>
    </location>
</feature>
<feature type="compositionally biased region" description="Polar residues" evidence="1">
    <location>
        <begin position="296"/>
        <end position="309"/>
    </location>
</feature>
<feature type="compositionally biased region" description="Low complexity" evidence="1">
    <location>
        <begin position="74"/>
        <end position="115"/>
    </location>
</feature>
<evidence type="ECO:0000313" key="3">
    <source>
        <dbReference type="Proteomes" id="UP001286313"/>
    </source>
</evidence>
<feature type="compositionally biased region" description="Low complexity" evidence="1">
    <location>
        <begin position="691"/>
        <end position="706"/>
    </location>
</feature>
<reference evidence="2" key="1">
    <citation type="submission" date="2023-10" db="EMBL/GenBank/DDBJ databases">
        <title>Genome assemblies of two species of porcelain crab, Petrolisthes cinctipes and Petrolisthes manimaculis (Anomura: Porcellanidae).</title>
        <authorList>
            <person name="Angst P."/>
        </authorList>
    </citation>
    <scope>NUCLEOTIDE SEQUENCE</scope>
    <source>
        <strain evidence="2">PB745_01</strain>
        <tissue evidence="2">Gill</tissue>
    </source>
</reference>
<feature type="region of interest" description="Disordered" evidence="1">
    <location>
        <begin position="55"/>
        <end position="322"/>
    </location>
</feature>
<protein>
    <submittedName>
        <fullName evidence="2">Uncharacterized protein</fullName>
    </submittedName>
</protein>
<feature type="compositionally biased region" description="Polar residues" evidence="1">
    <location>
        <begin position="273"/>
        <end position="283"/>
    </location>
</feature>
<organism evidence="2 3">
    <name type="scientific">Petrolisthes cinctipes</name>
    <name type="common">Flat porcelain crab</name>
    <dbReference type="NCBI Taxonomy" id="88211"/>
    <lineage>
        <taxon>Eukaryota</taxon>
        <taxon>Metazoa</taxon>
        <taxon>Ecdysozoa</taxon>
        <taxon>Arthropoda</taxon>
        <taxon>Crustacea</taxon>
        <taxon>Multicrustacea</taxon>
        <taxon>Malacostraca</taxon>
        <taxon>Eumalacostraca</taxon>
        <taxon>Eucarida</taxon>
        <taxon>Decapoda</taxon>
        <taxon>Pleocyemata</taxon>
        <taxon>Anomura</taxon>
        <taxon>Galatheoidea</taxon>
        <taxon>Porcellanidae</taxon>
        <taxon>Petrolisthes</taxon>
    </lineage>
</organism>
<feature type="compositionally biased region" description="Basic and acidic residues" evidence="1">
    <location>
        <begin position="311"/>
        <end position="321"/>
    </location>
</feature>
<feature type="compositionally biased region" description="Basic and acidic residues" evidence="1">
    <location>
        <begin position="530"/>
        <end position="546"/>
    </location>
</feature>
<gene>
    <name evidence="2" type="ORF">Pcinc_041499</name>
</gene>
<feature type="compositionally biased region" description="Low complexity" evidence="1">
    <location>
        <begin position="547"/>
        <end position="560"/>
    </location>
</feature>
<dbReference type="AlphaFoldDB" id="A0AAE1BME8"/>
<feature type="compositionally biased region" description="Polar residues" evidence="1">
    <location>
        <begin position="517"/>
        <end position="528"/>
    </location>
</feature>
<feature type="region of interest" description="Disordered" evidence="1">
    <location>
        <begin position="769"/>
        <end position="789"/>
    </location>
</feature>
<feature type="compositionally biased region" description="Low complexity" evidence="1">
    <location>
        <begin position="217"/>
        <end position="233"/>
    </location>
</feature>
<feature type="compositionally biased region" description="Low complexity" evidence="1">
    <location>
        <begin position="385"/>
        <end position="395"/>
    </location>
</feature>
<name>A0AAE1BME8_PETCI</name>
<dbReference type="Proteomes" id="UP001286313">
    <property type="component" value="Unassembled WGS sequence"/>
</dbReference>
<dbReference type="EMBL" id="JAWQEG010007682">
    <property type="protein sequence ID" value="KAK3851884.1"/>
    <property type="molecule type" value="Genomic_DNA"/>
</dbReference>
<sequence>MLLLGQIGVSESIGAVRLPPSSSTHTNSHHNFQTYNLGVSTLEGMVIGRSVLDSHNTHQHTSNGPSGNTGTGNTGTSNDRTSNTGTSNDRTSNIGTSNAGTSNTGTSNMNSDTGNETVAKVNTASGDNNGNTNTSNHRIGSSNIEREGNNNETTTTSTITSTSSSSSTLSLLSSSSSSSGSLTSQDINDREPKIDTVTKTASSNSPSPPQNIKEPLKSATETKTASSTSPSSSQNINDREPRTEIEGTASSISSSSPQNSNKRESKKEIEGAASSTSPSSAQDNNDRESKTEIEETASTISPSSPQNINGREPKTDTETKTAADQLQEELRKLALAKIMKEQFVMFKERLARTAEGETTNGPTQRKKKVLELTAHDSPLSPPSSPSSSSSSPSFSAGGGDGVSEGDQSVFINAGEWVVIEGQDGRLHVTRAGNVIGSGSVGGDEGRREGRREEDYRILHVTSEGNIESVPGTTTIDNVAAEGRTVLHITSAKDNEQPTDTSGRKGANIEAEIRAKELTTSQSQSNGNIERSADGGKRNTGGDKERQSSSSSSSSSGSGRSLQVGEVVVKSERRAGEDPSGVRSGVLRVDAHPIPVTFTSLPGFPSFARVPATGVGGGQAISQLPSAVGPGGAAPTPPSTPITLPLAFPRVPGTMGSRHSSLLGASTPARRTQVGDLMRLLQSRLIGGLRESTVPPTTTTTTTSTTSTGGGRVVRPSPGAPTPLQHFDPSIVVNFLTLVALSQNRGVGVGGGGSSQGQRNAAPVELARISLPPASPQNGGEFGPFSTGNNPNAGVDPSTIVLPPMLRQTLYSYLLPRLASLTALVETVPGVPGLDYPIIDTVPYTNFYCSDMPWPGFYADTEARCQSAPYLYFLNERIFAVPEVDETAPHRTLTAEVLDTIFV</sequence>